<accession>A0A2V2L9K0</accession>
<dbReference type="EMBL" id="QGKU01000040">
    <property type="protein sequence ID" value="PWR02128.1"/>
    <property type="molecule type" value="Genomic_DNA"/>
</dbReference>
<evidence type="ECO:0000313" key="3">
    <source>
        <dbReference type="Proteomes" id="UP000245680"/>
    </source>
</evidence>
<protein>
    <submittedName>
        <fullName evidence="2">Uncharacterized protein</fullName>
    </submittedName>
</protein>
<reference evidence="2 3" key="1">
    <citation type="submission" date="2018-05" db="EMBL/GenBank/DDBJ databases">
        <title>Rhodobacteraceae gen. nov., sp. nov. isolated from sea water.</title>
        <authorList>
            <person name="Ren Y."/>
        </authorList>
    </citation>
    <scope>NUCLEOTIDE SEQUENCE [LARGE SCALE GENOMIC DNA]</scope>
    <source>
        <strain evidence="2 3">TG-679</strain>
    </source>
</reference>
<proteinExistence type="predicted"/>
<sequence>MAFRKRPTVGGDISKLGGRATLPGNRPGQVAGGLNAATIYAGDGGLAHTIYAGDSGQFHTIYAGSNMNTAFGGINMETAFGGAPMNVGKAGAAGSEPEVVTQRITDPATRAPVTVVYNRRTGLYLDSKLGRWVKAPPWVAAQIG</sequence>
<evidence type="ECO:0000256" key="1">
    <source>
        <dbReference type="SAM" id="MobiDB-lite"/>
    </source>
</evidence>
<feature type="region of interest" description="Disordered" evidence="1">
    <location>
        <begin position="1"/>
        <end position="21"/>
    </location>
</feature>
<organism evidence="2 3">
    <name type="scientific">Meridianimarinicoccus roseus</name>
    <dbReference type="NCBI Taxonomy" id="2072018"/>
    <lineage>
        <taxon>Bacteria</taxon>
        <taxon>Pseudomonadati</taxon>
        <taxon>Pseudomonadota</taxon>
        <taxon>Alphaproteobacteria</taxon>
        <taxon>Rhodobacterales</taxon>
        <taxon>Paracoccaceae</taxon>
        <taxon>Meridianimarinicoccus</taxon>
    </lineage>
</organism>
<evidence type="ECO:0000313" key="2">
    <source>
        <dbReference type="EMBL" id="PWR02128.1"/>
    </source>
</evidence>
<gene>
    <name evidence="2" type="ORF">DKT77_13305</name>
</gene>
<comment type="caution">
    <text evidence="2">The sequence shown here is derived from an EMBL/GenBank/DDBJ whole genome shotgun (WGS) entry which is preliminary data.</text>
</comment>
<keyword evidence="3" id="KW-1185">Reference proteome</keyword>
<dbReference type="Proteomes" id="UP000245680">
    <property type="component" value="Unassembled WGS sequence"/>
</dbReference>
<name>A0A2V2L9K0_9RHOB</name>
<dbReference type="AlphaFoldDB" id="A0A2V2L9K0"/>